<accession>A0A0C9XHQ0</accession>
<dbReference type="HOGENOM" id="CLU_2961161_0_0_1"/>
<feature type="compositionally biased region" description="Polar residues" evidence="1">
    <location>
        <begin position="47"/>
        <end position="59"/>
    </location>
</feature>
<feature type="region of interest" description="Disordered" evidence="1">
    <location>
        <begin position="1"/>
        <end position="59"/>
    </location>
</feature>
<protein>
    <submittedName>
        <fullName evidence="2">Unplaced genomic scaffold K443scaffold_34, whole genome shotgun sequence</fullName>
    </submittedName>
</protein>
<dbReference type="EMBL" id="KN838569">
    <property type="protein sequence ID" value="KIK04471.1"/>
    <property type="molecule type" value="Genomic_DNA"/>
</dbReference>
<organism evidence="2 3">
    <name type="scientific">Laccaria amethystina LaAM-08-1</name>
    <dbReference type="NCBI Taxonomy" id="1095629"/>
    <lineage>
        <taxon>Eukaryota</taxon>
        <taxon>Fungi</taxon>
        <taxon>Dikarya</taxon>
        <taxon>Basidiomycota</taxon>
        <taxon>Agaricomycotina</taxon>
        <taxon>Agaricomycetes</taxon>
        <taxon>Agaricomycetidae</taxon>
        <taxon>Agaricales</taxon>
        <taxon>Agaricineae</taxon>
        <taxon>Hydnangiaceae</taxon>
        <taxon>Laccaria</taxon>
    </lineage>
</organism>
<keyword evidence="3" id="KW-1185">Reference proteome</keyword>
<reference evidence="2 3" key="1">
    <citation type="submission" date="2014-04" db="EMBL/GenBank/DDBJ databases">
        <authorList>
            <consortium name="DOE Joint Genome Institute"/>
            <person name="Kuo A."/>
            <person name="Kohler A."/>
            <person name="Nagy L.G."/>
            <person name="Floudas D."/>
            <person name="Copeland A."/>
            <person name="Barry K.W."/>
            <person name="Cichocki N."/>
            <person name="Veneault-Fourrey C."/>
            <person name="LaButti K."/>
            <person name="Lindquist E.A."/>
            <person name="Lipzen A."/>
            <person name="Lundell T."/>
            <person name="Morin E."/>
            <person name="Murat C."/>
            <person name="Sun H."/>
            <person name="Tunlid A."/>
            <person name="Henrissat B."/>
            <person name="Grigoriev I.V."/>
            <person name="Hibbett D.S."/>
            <person name="Martin F."/>
            <person name="Nordberg H.P."/>
            <person name="Cantor M.N."/>
            <person name="Hua S.X."/>
        </authorList>
    </citation>
    <scope>NUCLEOTIDE SEQUENCE [LARGE SCALE GENOMIC DNA]</scope>
    <source>
        <strain evidence="2 3">LaAM-08-1</strain>
    </source>
</reference>
<evidence type="ECO:0000313" key="3">
    <source>
        <dbReference type="Proteomes" id="UP000054477"/>
    </source>
</evidence>
<dbReference type="Proteomes" id="UP000054477">
    <property type="component" value="Unassembled WGS sequence"/>
</dbReference>
<proteinExistence type="predicted"/>
<name>A0A0C9XHQ0_9AGAR</name>
<evidence type="ECO:0000256" key="1">
    <source>
        <dbReference type="SAM" id="MobiDB-lite"/>
    </source>
</evidence>
<feature type="compositionally biased region" description="Polar residues" evidence="1">
    <location>
        <begin position="1"/>
        <end position="19"/>
    </location>
</feature>
<dbReference type="AlphaFoldDB" id="A0A0C9XHQ0"/>
<evidence type="ECO:0000313" key="2">
    <source>
        <dbReference type="EMBL" id="KIK04471.1"/>
    </source>
</evidence>
<gene>
    <name evidence="2" type="ORF">K443DRAFT_4620</name>
</gene>
<sequence length="59" mass="6238">MNDGQAQVTTNQCDDSPSAITPRRPRIQAPDTDTIVPNLAKPPPSALISSTHNKTNSAP</sequence>
<reference evidence="3" key="2">
    <citation type="submission" date="2015-01" db="EMBL/GenBank/DDBJ databases">
        <title>Evolutionary Origins and Diversification of the Mycorrhizal Mutualists.</title>
        <authorList>
            <consortium name="DOE Joint Genome Institute"/>
            <consortium name="Mycorrhizal Genomics Consortium"/>
            <person name="Kohler A."/>
            <person name="Kuo A."/>
            <person name="Nagy L.G."/>
            <person name="Floudas D."/>
            <person name="Copeland A."/>
            <person name="Barry K.W."/>
            <person name="Cichocki N."/>
            <person name="Veneault-Fourrey C."/>
            <person name="LaButti K."/>
            <person name="Lindquist E.A."/>
            <person name="Lipzen A."/>
            <person name="Lundell T."/>
            <person name="Morin E."/>
            <person name="Murat C."/>
            <person name="Riley R."/>
            <person name="Ohm R."/>
            <person name="Sun H."/>
            <person name="Tunlid A."/>
            <person name="Henrissat B."/>
            <person name="Grigoriev I.V."/>
            <person name="Hibbett D.S."/>
            <person name="Martin F."/>
        </authorList>
    </citation>
    <scope>NUCLEOTIDE SEQUENCE [LARGE SCALE GENOMIC DNA]</scope>
    <source>
        <strain evidence="3">LaAM-08-1</strain>
    </source>
</reference>